<dbReference type="RefSeq" id="WP_151190237.1">
    <property type="nucleotide sequence ID" value="NZ_JBDMSZ010000004.1"/>
</dbReference>
<evidence type="ECO:0000313" key="4">
    <source>
        <dbReference type="EMBL" id="RHE73635.1"/>
    </source>
</evidence>
<dbReference type="CDD" id="cd00761">
    <property type="entry name" value="Glyco_tranf_GTA_type"/>
    <property type="match status" value="1"/>
</dbReference>
<dbReference type="Proteomes" id="UP000283928">
    <property type="component" value="Unassembled WGS sequence"/>
</dbReference>
<gene>
    <name evidence="4" type="ORF">DW723_10835</name>
</gene>
<proteinExistence type="predicted"/>
<keyword evidence="2 4" id="KW-0808">Transferase</keyword>
<protein>
    <submittedName>
        <fullName evidence="4">Glycosyltransferase</fullName>
    </submittedName>
</protein>
<dbReference type="InterPro" id="IPR029044">
    <property type="entry name" value="Nucleotide-diphossugar_trans"/>
</dbReference>
<dbReference type="Pfam" id="PF00535">
    <property type="entry name" value="Glycos_transf_2"/>
    <property type="match status" value="1"/>
</dbReference>
<dbReference type="AlphaFoldDB" id="A0A414KCX6"/>
<reference evidence="4 5" key="1">
    <citation type="submission" date="2018-08" db="EMBL/GenBank/DDBJ databases">
        <title>A genome reference for cultivated species of the human gut microbiota.</title>
        <authorList>
            <person name="Zou Y."/>
            <person name="Xue W."/>
            <person name="Luo G."/>
        </authorList>
    </citation>
    <scope>NUCLEOTIDE SEQUENCE [LARGE SCALE GENOMIC DNA]</scope>
    <source>
        <strain evidence="4 5">AM27-32LB</strain>
    </source>
</reference>
<name>A0A414KCX6_9FIRM</name>
<sequence>MGINVSDYDSGKISLREKESKMKKISVIMPVYNSEKYVSKAIESVLAQDFEDFELILVNDGSTDNSAEICDQFAEKYEKVRVIHKKNGGICSARNAGLDAAEGEYIGFCDNDDIYLPHLLSDNYRMAVEHQVDLMRYAKIKRVQKEDGRVREVHAEIKDMFIEKRDFATYYQNIRKEDTVWTGLYRKEIIDKYKIRFDERFKYGLEDMNFNLKFLMHCERLGFNSKEYYSWTQREVHSTSKKFHKEHLGMYLINLKLEYTFMTEVCGDTLNDVMKNIFLVNVYVYPAVEYMLLKSCDMQMREKVTFLKKLREMQIFKASISRDTMAEVRRKNVRVYLSMMLFYKKKYRLLINIMTGGSWILDKVRYKKN</sequence>
<evidence type="ECO:0000256" key="2">
    <source>
        <dbReference type="ARBA" id="ARBA00022679"/>
    </source>
</evidence>
<dbReference type="SUPFAM" id="SSF53448">
    <property type="entry name" value="Nucleotide-diphospho-sugar transferases"/>
    <property type="match status" value="1"/>
</dbReference>
<dbReference type="GO" id="GO:0016757">
    <property type="term" value="F:glycosyltransferase activity"/>
    <property type="evidence" value="ECO:0007669"/>
    <property type="project" value="UniProtKB-KW"/>
</dbReference>
<feature type="domain" description="Glycosyltransferase 2-like" evidence="3">
    <location>
        <begin position="26"/>
        <end position="172"/>
    </location>
</feature>
<evidence type="ECO:0000256" key="1">
    <source>
        <dbReference type="ARBA" id="ARBA00022676"/>
    </source>
</evidence>
<dbReference type="EMBL" id="QSKO01000014">
    <property type="protein sequence ID" value="RHE73635.1"/>
    <property type="molecule type" value="Genomic_DNA"/>
</dbReference>
<accession>A0A414KCX6</accession>
<evidence type="ECO:0000259" key="3">
    <source>
        <dbReference type="Pfam" id="PF00535"/>
    </source>
</evidence>
<keyword evidence="1" id="KW-0328">Glycosyltransferase</keyword>
<dbReference type="Gene3D" id="3.90.550.10">
    <property type="entry name" value="Spore Coat Polysaccharide Biosynthesis Protein SpsA, Chain A"/>
    <property type="match status" value="1"/>
</dbReference>
<dbReference type="InterPro" id="IPR001173">
    <property type="entry name" value="Glyco_trans_2-like"/>
</dbReference>
<dbReference type="PANTHER" id="PTHR22916">
    <property type="entry name" value="GLYCOSYLTRANSFERASE"/>
    <property type="match status" value="1"/>
</dbReference>
<dbReference type="PANTHER" id="PTHR22916:SF51">
    <property type="entry name" value="GLYCOSYLTRANSFERASE EPSH-RELATED"/>
    <property type="match status" value="1"/>
</dbReference>
<comment type="caution">
    <text evidence="4">The sequence shown here is derived from an EMBL/GenBank/DDBJ whole genome shotgun (WGS) entry which is preliminary data.</text>
</comment>
<organism evidence="4 5">
    <name type="scientific">Blautia obeum</name>
    <dbReference type="NCBI Taxonomy" id="40520"/>
    <lineage>
        <taxon>Bacteria</taxon>
        <taxon>Bacillati</taxon>
        <taxon>Bacillota</taxon>
        <taxon>Clostridia</taxon>
        <taxon>Lachnospirales</taxon>
        <taxon>Lachnospiraceae</taxon>
        <taxon>Blautia</taxon>
    </lineage>
</organism>
<evidence type="ECO:0000313" key="5">
    <source>
        <dbReference type="Proteomes" id="UP000283928"/>
    </source>
</evidence>